<dbReference type="GO" id="GO:0016791">
    <property type="term" value="F:phosphatase activity"/>
    <property type="evidence" value="ECO:0007669"/>
    <property type="project" value="TreeGrafter"/>
</dbReference>
<evidence type="ECO:0000313" key="6">
    <source>
        <dbReference type="Proteomes" id="UP000038010"/>
    </source>
</evidence>
<dbReference type="OrthoDB" id="258392at2759"/>
<keyword evidence="4" id="KW-0732">Signal</keyword>
<gene>
    <name evidence="5" type="ORF">AB675_12135</name>
</gene>
<comment type="similarity">
    <text evidence="1">Belongs to the histidine acid phosphatase family.</text>
</comment>
<dbReference type="SUPFAM" id="SSF53254">
    <property type="entry name" value="Phosphoglycerate mutase-like"/>
    <property type="match status" value="1"/>
</dbReference>
<keyword evidence="3" id="KW-1133">Transmembrane helix</keyword>
<dbReference type="Gene3D" id="3.40.50.1240">
    <property type="entry name" value="Phosphoglycerate mutase-like"/>
    <property type="match status" value="1"/>
</dbReference>
<dbReference type="InterPro" id="IPR000560">
    <property type="entry name" value="His_Pase_clade-2"/>
</dbReference>
<dbReference type="STRING" id="1664694.A0A0N1H1J8"/>
<dbReference type="RefSeq" id="XP_017998213.1">
    <property type="nucleotide sequence ID" value="XM_018141041.1"/>
</dbReference>
<accession>A0A0N1H1J8</accession>
<feature type="chain" id="PRO_5005872916" description="Lysosomal acid phosphatase" evidence="4">
    <location>
        <begin position="19"/>
        <end position="591"/>
    </location>
</feature>
<sequence length="591" mass="64182">MRHLQVLALAAVACLTAGQALDRQVLSTFIFTTYGDRTPMAMKDVTPQLTPYGANQMYNAGATFRSHYINALSLDGDNEDDLYSSIRGISQYHLNPDQITVLSRDEQYISAGASAFMQGLYPSLEQLNNYTFIVGQSAMADGSNAVSPLNGYQYPRIQTVSEMDLNHIWLDGSANCPSYTKSGASYFSGEDYKTIQQQTLPFYQSLIPGILSGNIEDSDVGYFDAWTVYDYLQYMYRHNQTVASELSLTDLTRAQILATNWVFAMNGNTSSSGVEKGDQVGVISGRSVASRVIQAFQNTIYTQGSEDKMTLLFGSFEPIIAFTALAGLNVEQHTEFLNIPPQGASMVFELFSLTSGSDFGAYPDSSELFVRFLYQNGTGSDATLVPYPLFGHSPSISDLPLADFISAMQRIAVPSVSAWCTICDSYSIFCPAFSESAASNNNSGSHSGKLSPALAGVVGAIVALVVALLVALILFFLLGCRVHRVNRGRRSDLGGFKGAEKLASDRDLTIPKGAGAEVSVQQTDEPMSPMEGQRGHERVGSWELREAQKDTGVAAPGKAYGLGGRRPSYEDDDDEINVNPFSKGVRPDERV</sequence>
<evidence type="ECO:0000256" key="4">
    <source>
        <dbReference type="SAM" id="SignalP"/>
    </source>
</evidence>
<keyword evidence="6" id="KW-1185">Reference proteome</keyword>
<keyword evidence="3" id="KW-0812">Transmembrane</keyword>
<name>A0A0N1H1J8_9EURO</name>
<dbReference type="AlphaFoldDB" id="A0A0N1H1J8"/>
<dbReference type="InterPro" id="IPR050645">
    <property type="entry name" value="Histidine_acid_phosphatase"/>
</dbReference>
<protein>
    <recommendedName>
        <fullName evidence="7">Lysosomal acid phosphatase</fullName>
    </recommendedName>
</protein>
<dbReference type="Pfam" id="PF00328">
    <property type="entry name" value="His_Phos_2"/>
    <property type="match status" value="1"/>
</dbReference>
<feature type="signal peptide" evidence="4">
    <location>
        <begin position="1"/>
        <end position="18"/>
    </location>
</feature>
<feature type="transmembrane region" description="Helical" evidence="3">
    <location>
        <begin position="453"/>
        <end position="480"/>
    </location>
</feature>
<dbReference type="GeneID" id="28732921"/>
<feature type="region of interest" description="Disordered" evidence="2">
    <location>
        <begin position="553"/>
        <end position="591"/>
    </location>
</feature>
<dbReference type="EMBL" id="LFJN01000019">
    <property type="protein sequence ID" value="KPI38250.1"/>
    <property type="molecule type" value="Genomic_DNA"/>
</dbReference>
<dbReference type="VEuPathDB" id="FungiDB:AB675_12135"/>
<dbReference type="Proteomes" id="UP000038010">
    <property type="component" value="Unassembled WGS sequence"/>
</dbReference>
<dbReference type="PANTHER" id="PTHR11567:SF127">
    <property type="entry name" value="HISTIDINE ACID PHOSPHATASE"/>
    <property type="match status" value="1"/>
</dbReference>
<dbReference type="InterPro" id="IPR029033">
    <property type="entry name" value="His_PPase_superfam"/>
</dbReference>
<organism evidence="5 6">
    <name type="scientific">Cyphellophora attinorum</name>
    <dbReference type="NCBI Taxonomy" id="1664694"/>
    <lineage>
        <taxon>Eukaryota</taxon>
        <taxon>Fungi</taxon>
        <taxon>Dikarya</taxon>
        <taxon>Ascomycota</taxon>
        <taxon>Pezizomycotina</taxon>
        <taxon>Eurotiomycetes</taxon>
        <taxon>Chaetothyriomycetidae</taxon>
        <taxon>Chaetothyriales</taxon>
        <taxon>Cyphellophoraceae</taxon>
        <taxon>Cyphellophora</taxon>
    </lineage>
</organism>
<dbReference type="PANTHER" id="PTHR11567">
    <property type="entry name" value="ACID PHOSPHATASE-RELATED"/>
    <property type="match status" value="1"/>
</dbReference>
<evidence type="ECO:0000256" key="3">
    <source>
        <dbReference type="SAM" id="Phobius"/>
    </source>
</evidence>
<feature type="region of interest" description="Disordered" evidence="2">
    <location>
        <begin position="518"/>
        <end position="538"/>
    </location>
</feature>
<evidence type="ECO:0000256" key="2">
    <source>
        <dbReference type="SAM" id="MobiDB-lite"/>
    </source>
</evidence>
<proteinExistence type="inferred from homology"/>
<reference evidence="5 6" key="1">
    <citation type="submission" date="2015-06" db="EMBL/GenBank/DDBJ databases">
        <title>Draft genome of the ant-associated black yeast Phialophora attae CBS 131958.</title>
        <authorList>
            <person name="Moreno L.F."/>
            <person name="Stielow B.J."/>
            <person name="de Hoog S."/>
            <person name="Vicente V.A."/>
            <person name="Weiss V.A."/>
            <person name="de Vries M."/>
            <person name="Cruz L.M."/>
            <person name="Souza E.M."/>
        </authorList>
    </citation>
    <scope>NUCLEOTIDE SEQUENCE [LARGE SCALE GENOMIC DNA]</scope>
    <source>
        <strain evidence="5 6">CBS 131958</strain>
    </source>
</reference>
<evidence type="ECO:0000313" key="5">
    <source>
        <dbReference type="EMBL" id="KPI38250.1"/>
    </source>
</evidence>
<comment type="caution">
    <text evidence="5">The sequence shown here is derived from an EMBL/GenBank/DDBJ whole genome shotgun (WGS) entry which is preliminary data.</text>
</comment>
<keyword evidence="3" id="KW-0472">Membrane</keyword>
<evidence type="ECO:0008006" key="7">
    <source>
        <dbReference type="Google" id="ProtNLM"/>
    </source>
</evidence>
<evidence type="ECO:0000256" key="1">
    <source>
        <dbReference type="ARBA" id="ARBA00005375"/>
    </source>
</evidence>